<gene>
    <name evidence="1" type="ORF">EWM64_g7358</name>
</gene>
<protein>
    <submittedName>
        <fullName evidence="1">Uncharacterized protein</fullName>
    </submittedName>
</protein>
<sequence>MKSYLQALAQDPPSFLFQTILQLPQAHTLRPIETLLTPPPAPLSGVWSIIPPYGAHIPVHAIKSKFHDAIASLSERLGTDKWFLGSEYVS</sequence>
<name>A0A4Y9ZQX5_9AGAM</name>
<organism evidence="1 2">
    <name type="scientific">Hericium alpestre</name>
    <dbReference type="NCBI Taxonomy" id="135208"/>
    <lineage>
        <taxon>Eukaryota</taxon>
        <taxon>Fungi</taxon>
        <taxon>Dikarya</taxon>
        <taxon>Basidiomycota</taxon>
        <taxon>Agaricomycotina</taxon>
        <taxon>Agaricomycetes</taxon>
        <taxon>Russulales</taxon>
        <taxon>Hericiaceae</taxon>
        <taxon>Hericium</taxon>
    </lineage>
</organism>
<reference evidence="1 2" key="1">
    <citation type="submission" date="2019-02" db="EMBL/GenBank/DDBJ databases">
        <title>Genome sequencing of the rare red list fungi Hericium alpestre (H. flagellum).</title>
        <authorList>
            <person name="Buettner E."/>
            <person name="Kellner H."/>
        </authorList>
    </citation>
    <scope>NUCLEOTIDE SEQUENCE [LARGE SCALE GENOMIC DNA]</scope>
    <source>
        <strain evidence="1 2">DSM 108284</strain>
    </source>
</reference>
<dbReference type="OrthoDB" id="198787at2759"/>
<dbReference type="EMBL" id="SFCI01001140">
    <property type="protein sequence ID" value="TFY76654.1"/>
    <property type="molecule type" value="Genomic_DNA"/>
</dbReference>
<dbReference type="Proteomes" id="UP000298061">
    <property type="component" value="Unassembled WGS sequence"/>
</dbReference>
<evidence type="ECO:0000313" key="1">
    <source>
        <dbReference type="EMBL" id="TFY76654.1"/>
    </source>
</evidence>
<dbReference type="STRING" id="135208.A0A4Y9ZQX5"/>
<proteinExistence type="predicted"/>
<evidence type="ECO:0000313" key="2">
    <source>
        <dbReference type="Proteomes" id="UP000298061"/>
    </source>
</evidence>
<keyword evidence="2" id="KW-1185">Reference proteome</keyword>
<accession>A0A4Y9ZQX5</accession>
<dbReference type="AlphaFoldDB" id="A0A4Y9ZQX5"/>
<comment type="caution">
    <text evidence="1">The sequence shown here is derived from an EMBL/GenBank/DDBJ whole genome shotgun (WGS) entry which is preliminary data.</text>
</comment>